<name>S9SJD2_PAEAL</name>
<dbReference type="Pfam" id="PF00817">
    <property type="entry name" value="IMS"/>
    <property type="match status" value="1"/>
</dbReference>
<dbReference type="AlphaFoldDB" id="S9SJD2"/>
<dbReference type="Proteomes" id="UP000015344">
    <property type="component" value="Unassembled WGS sequence"/>
</dbReference>
<evidence type="ECO:0000259" key="2">
    <source>
        <dbReference type="Pfam" id="PF00817"/>
    </source>
</evidence>
<proteinExistence type="inferred from homology"/>
<dbReference type="Gene3D" id="3.40.1170.60">
    <property type="match status" value="1"/>
</dbReference>
<dbReference type="EC" id="2.7.7.7" evidence="3"/>
<dbReference type="PATRIC" id="fig|1117108.3.peg.5584"/>
<keyword evidence="3" id="KW-0808">Transferase</keyword>
<accession>S9SJD2</accession>
<organism evidence="3 4">
    <name type="scientific">Paenibacillus alvei TS-15</name>
    <dbReference type="NCBI Taxonomy" id="1117108"/>
    <lineage>
        <taxon>Bacteria</taxon>
        <taxon>Bacillati</taxon>
        <taxon>Bacillota</taxon>
        <taxon>Bacilli</taxon>
        <taxon>Bacillales</taxon>
        <taxon>Paenibacillaceae</taxon>
        <taxon>Paenibacillus</taxon>
    </lineage>
</organism>
<feature type="domain" description="UmuC" evidence="2">
    <location>
        <begin position="4"/>
        <end position="50"/>
    </location>
</feature>
<dbReference type="InterPro" id="IPR043128">
    <property type="entry name" value="Rev_trsase/Diguanyl_cyclase"/>
</dbReference>
<dbReference type="InterPro" id="IPR043502">
    <property type="entry name" value="DNA/RNA_pol_sf"/>
</dbReference>
<dbReference type="GO" id="GO:0003887">
    <property type="term" value="F:DNA-directed DNA polymerase activity"/>
    <property type="evidence" value="ECO:0007669"/>
    <property type="project" value="UniProtKB-EC"/>
</dbReference>
<dbReference type="eggNOG" id="COG0389">
    <property type="taxonomic scope" value="Bacteria"/>
</dbReference>
<dbReference type="GO" id="GO:0006281">
    <property type="term" value="P:DNA repair"/>
    <property type="evidence" value="ECO:0007669"/>
    <property type="project" value="InterPro"/>
</dbReference>
<evidence type="ECO:0000313" key="4">
    <source>
        <dbReference type="Proteomes" id="UP000015344"/>
    </source>
</evidence>
<evidence type="ECO:0000313" key="3">
    <source>
        <dbReference type="EMBL" id="EPY04178.1"/>
    </source>
</evidence>
<keyword evidence="3" id="KW-0548">Nucleotidyltransferase</keyword>
<evidence type="ECO:0000256" key="1">
    <source>
        <dbReference type="ARBA" id="ARBA00010945"/>
    </source>
</evidence>
<dbReference type="SUPFAM" id="SSF56672">
    <property type="entry name" value="DNA/RNA polymerases"/>
    <property type="match status" value="1"/>
</dbReference>
<comment type="caution">
    <text evidence="3">The sequence shown here is derived from an EMBL/GenBank/DDBJ whole genome shotgun (WGS) entry which is preliminary data.</text>
</comment>
<dbReference type="Gene3D" id="3.30.70.270">
    <property type="match status" value="1"/>
</dbReference>
<dbReference type="EMBL" id="ATMT01000100">
    <property type="protein sequence ID" value="EPY04178.1"/>
    <property type="molecule type" value="Genomic_DNA"/>
</dbReference>
<reference evidence="3 4" key="1">
    <citation type="submission" date="2013-05" db="EMBL/GenBank/DDBJ databases">
        <authorList>
            <person name="Strain E.A."/>
            <person name="Brown E."/>
            <person name="Allard M.W."/>
            <person name="Luo Y.L."/>
        </authorList>
    </citation>
    <scope>NUCLEOTIDE SEQUENCE [LARGE SCALE GENOMIC DNA]</scope>
    <source>
        <strain evidence="3 4">TS-15</strain>
    </source>
</reference>
<sequence>MLADCQSFYANVGKALHPEYKDRLLVVVGDPARRADIALAACPTTKKHGVIQRSGSALRSH</sequence>
<comment type="similarity">
    <text evidence="1">Belongs to the DNA polymerase type-Y family.</text>
</comment>
<protein>
    <submittedName>
        <fullName evidence="3">DNA polymerase IV</fullName>
        <ecNumber evidence="3">2.7.7.7</ecNumber>
    </submittedName>
</protein>
<dbReference type="InterPro" id="IPR001126">
    <property type="entry name" value="UmuC"/>
</dbReference>
<gene>
    <name evidence="3" type="ORF">PAALTS15_27064</name>
</gene>